<organism evidence="1">
    <name type="scientific">bioreactor metagenome</name>
    <dbReference type="NCBI Taxonomy" id="1076179"/>
    <lineage>
        <taxon>unclassified sequences</taxon>
        <taxon>metagenomes</taxon>
        <taxon>ecological metagenomes</taxon>
    </lineage>
</organism>
<comment type="caution">
    <text evidence="1">The sequence shown here is derived from an EMBL/GenBank/DDBJ whole genome shotgun (WGS) entry which is preliminary data.</text>
</comment>
<accession>A0A645GLR7</accession>
<name>A0A645GLR7_9ZZZZ</name>
<protein>
    <submittedName>
        <fullName evidence="1">Uncharacterized protein</fullName>
    </submittedName>
</protein>
<gene>
    <name evidence="1" type="ORF">SDC9_174237</name>
</gene>
<reference evidence="1" key="1">
    <citation type="submission" date="2019-08" db="EMBL/GenBank/DDBJ databases">
        <authorList>
            <person name="Kucharzyk K."/>
            <person name="Murdoch R.W."/>
            <person name="Higgins S."/>
            <person name="Loffler F."/>
        </authorList>
    </citation>
    <scope>NUCLEOTIDE SEQUENCE</scope>
</reference>
<dbReference type="AlphaFoldDB" id="A0A645GLR7"/>
<evidence type="ECO:0000313" key="1">
    <source>
        <dbReference type="EMBL" id="MPN26812.1"/>
    </source>
</evidence>
<dbReference type="EMBL" id="VSSQ01076473">
    <property type="protein sequence ID" value="MPN26812.1"/>
    <property type="molecule type" value="Genomic_DNA"/>
</dbReference>
<proteinExistence type="predicted"/>
<sequence>MERGDERCKVPRLLQDGRRGFCGDKGRGGHGADLCKQGRDERGGKMAVGEHDGCEVNACVGGFAARNWA</sequence>